<dbReference type="RefSeq" id="WP_227691398.1">
    <property type="nucleotide sequence ID" value="NZ_BAAAFR010000001.1"/>
</dbReference>
<evidence type="ECO:0000313" key="3">
    <source>
        <dbReference type="Proteomes" id="UP001501787"/>
    </source>
</evidence>
<feature type="compositionally biased region" description="Polar residues" evidence="1">
    <location>
        <begin position="199"/>
        <end position="217"/>
    </location>
</feature>
<organism evidence="2 3">
    <name type="scientific">Psychrobacter aestuarii</name>
    <dbReference type="NCBI Taxonomy" id="556327"/>
    <lineage>
        <taxon>Bacteria</taxon>
        <taxon>Pseudomonadati</taxon>
        <taxon>Pseudomonadota</taxon>
        <taxon>Gammaproteobacteria</taxon>
        <taxon>Moraxellales</taxon>
        <taxon>Moraxellaceae</taxon>
        <taxon>Psychrobacter</taxon>
    </lineage>
</organism>
<gene>
    <name evidence="2" type="ORF">GCM10009129_07830</name>
</gene>
<sequence>MTRTTRHAVDKSLKGLLMGTLLSSLLIAGCSEPTTTSKTKDATDLSVFEGCYTVSHDEPAQIRISEQAGKWVMQMKEPVGAKTVWDEPSALEEIGRGEIPKYFSIDPKHVDALLARPDKVMVMAHVTSAYANIDPLLDSQYLAYIYRGANTIYKVDCDTVNVDMTASPHGTSNIVIDNINAADATAAMPTKSAADPVSNDAQNAPSDTDSAAQTQPQ</sequence>
<accession>A0ABN0VNH3</accession>
<dbReference type="Proteomes" id="UP001501787">
    <property type="component" value="Unassembled WGS sequence"/>
</dbReference>
<evidence type="ECO:0000313" key="2">
    <source>
        <dbReference type="EMBL" id="GAA0312945.1"/>
    </source>
</evidence>
<dbReference type="PROSITE" id="PS51257">
    <property type="entry name" value="PROKAR_LIPOPROTEIN"/>
    <property type="match status" value="1"/>
</dbReference>
<evidence type="ECO:0000256" key="1">
    <source>
        <dbReference type="SAM" id="MobiDB-lite"/>
    </source>
</evidence>
<evidence type="ECO:0008006" key="4">
    <source>
        <dbReference type="Google" id="ProtNLM"/>
    </source>
</evidence>
<reference evidence="2 3" key="1">
    <citation type="journal article" date="2019" name="Int. J. Syst. Evol. Microbiol.">
        <title>The Global Catalogue of Microorganisms (GCM) 10K type strain sequencing project: providing services to taxonomists for standard genome sequencing and annotation.</title>
        <authorList>
            <consortium name="The Broad Institute Genomics Platform"/>
            <consortium name="The Broad Institute Genome Sequencing Center for Infectious Disease"/>
            <person name="Wu L."/>
            <person name="Ma J."/>
        </authorList>
    </citation>
    <scope>NUCLEOTIDE SEQUENCE [LARGE SCALE GENOMIC DNA]</scope>
    <source>
        <strain evidence="2 3">JCM 16343</strain>
    </source>
</reference>
<keyword evidence="3" id="KW-1185">Reference proteome</keyword>
<dbReference type="EMBL" id="BAAAFR010000001">
    <property type="protein sequence ID" value="GAA0312945.1"/>
    <property type="molecule type" value="Genomic_DNA"/>
</dbReference>
<name>A0ABN0VNH3_9GAMM</name>
<comment type="caution">
    <text evidence="2">The sequence shown here is derived from an EMBL/GenBank/DDBJ whole genome shotgun (WGS) entry which is preliminary data.</text>
</comment>
<protein>
    <recommendedName>
        <fullName evidence="4">Lipoprotein</fullName>
    </recommendedName>
</protein>
<proteinExistence type="predicted"/>
<feature type="region of interest" description="Disordered" evidence="1">
    <location>
        <begin position="187"/>
        <end position="217"/>
    </location>
</feature>